<dbReference type="HOGENOM" id="CLU_2830792_0_0_1"/>
<protein>
    <submittedName>
        <fullName evidence="2">Uncharacterized protein</fullName>
    </submittedName>
</protein>
<dbReference type="AlphaFoldDB" id="F4P1C8"/>
<evidence type="ECO:0000256" key="1">
    <source>
        <dbReference type="SAM" id="Phobius"/>
    </source>
</evidence>
<proteinExistence type="predicted"/>
<keyword evidence="1" id="KW-0472">Membrane</keyword>
<dbReference type="RefSeq" id="XP_006678633.1">
    <property type="nucleotide sequence ID" value="XM_006678570.1"/>
</dbReference>
<keyword evidence="1" id="KW-1133">Transmembrane helix</keyword>
<dbReference type="EMBL" id="GL882883">
    <property type="protein sequence ID" value="EGF80612.1"/>
    <property type="molecule type" value="Genomic_DNA"/>
</dbReference>
<keyword evidence="1" id="KW-0812">Transmembrane</keyword>
<organism evidence="2 3">
    <name type="scientific">Batrachochytrium dendrobatidis (strain JAM81 / FGSC 10211)</name>
    <name type="common">Frog chytrid fungus</name>
    <dbReference type="NCBI Taxonomy" id="684364"/>
    <lineage>
        <taxon>Eukaryota</taxon>
        <taxon>Fungi</taxon>
        <taxon>Fungi incertae sedis</taxon>
        <taxon>Chytridiomycota</taxon>
        <taxon>Chytridiomycota incertae sedis</taxon>
        <taxon>Chytridiomycetes</taxon>
        <taxon>Rhizophydiales</taxon>
        <taxon>Rhizophydiales incertae sedis</taxon>
        <taxon>Batrachochytrium</taxon>
    </lineage>
</organism>
<keyword evidence="3" id="KW-1185">Reference proteome</keyword>
<dbReference type="GeneID" id="18243113"/>
<name>F4P1C8_BATDJ</name>
<dbReference type="Proteomes" id="UP000007241">
    <property type="component" value="Unassembled WGS sequence"/>
</dbReference>
<sequence length="66" mass="7631">MTAMQYRACIVTDALCTINKCATVTRYIDSDMQHYAVFTMIMFLINLGLNTWFVMLDRVNVSWTAI</sequence>
<accession>F4P1C8</accession>
<evidence type="ECO:0000313" key="2">
    <source>
        <dbReference type="EMBL" id="EGF80612.1"/>
    </source>
</evidence>
<evidence type="ECO:0000313" key="3">
    <source>
        <dbReference type="Proteomes" id="UP000007241"/>
    </source>
</evidence>
<reference evidence="2 3" key="1">
    <citation type="submission" date="2009-12" db="EMBL/GenBank/DDBJ databases">
        <title>The draft genome of Batrachochytrium dendrobatidis.</title>
        <authorList>
            <consortium name="US DOE Joint Genome Institute (JGI-PGF)"/>
            <person name="Kuo A."/>
            <person name="Salamov A."/>
            <person name="Schmutz J."/>
            <person name="Lucas S."/>
            <person name="Pitluck S."/>
            <person name="Rosenblum E."/>
            <person name="Stajich J."/>
            <person name="Eisen M."/>
            <person name="Grigoriev I.V."/>
        </authorList>
    </citation>
    <scope>NUCLEOTIDE SEQUENCE [LARGE SCALE GENOMIC DNA]</scope>
    <source>
        <strain evidence="3">JAM81 / FGSC 10211</strain>
    </source>
</reference>
<feature type="transmembrane region" description="Helical" evidence="1">
    <location>
        <begin position="35"/>
        <end position="55"/>
    </location>
</feature>
<dbReference type="InParanoid" id="F4P1C8"/>
<gene>
    <name evidence="2" type="ORF">BATDEDRAFT_88329</name>
</gene>